<feature type="repeat" description="ANK" evidence="3">
    <location>
        <begin position="230"/>
        <end position="262"/>
    </location>
</feature>
<feature type="repeat" description="ANK" evidence="3">
    <location>
        <begin position="440"/>
        <end position="472"/>
    </location>
</feature>
<dbReference type="GeneID" id="67009426"/>
<dbReference type="SUPFAM" id="SSF48403">
    <property type="entry name" value="Ankyrin repeat"/>
    <property type="match status" value="2"/>
</dbReference>
<dbReference type="Pfam" id="PF12796">
    <property type="entry name" value="Ank_2"/>
    <property type="match status" value="5"/>
</dbReference>
<feature type="repeat" description="ANK" evidence="3">
    <location>
        <begin position="373"/>
        <end position="405"/>
    </location>
</feature>
<dbReference type="Gene3D" id="1.25.40.20">
    <property type="entry name" value="Ankyrin repeat-containing domain"/>
    <property type="match status" value="4"/>
</dbReference>
<evidence type="ECO:0000256" key="2">
    <source>
        <dbReference type="ARBA" id="ARBA00023043"/>
    </source>
</evidence>
<feature type="repeat" description="ANK" evidence="3">
    <location>
        <begin position="197"/>
        <end position="229"/>
    </location>
</feature>
<dbReference type="Proteomes" id="UP001043456">
    <property type="component" value="Unassembled WGS sequence"/>
</dbReference>
<keyword evidence="5" id="KW-1185">Reference proteome</keyword>
<feature type="repeat" description="ANK" evidence="3">
    <location>
        <begin position="164"/>
        <end position="196"/>
    </location>
</feature>
<dbReference type="OrthoDB" id="4772757at2759"/>
<comment type="caution">
    <text evidence="4">The sequence shown here is derived from an EMBL/GenBank/DDBJ whole genome shotgun (WGS) entry which is preliminary data.</text>
</comment>
<dbReference type="PANTHER" id="PTHR24198">
    <property type="entry name" value="ANKYRIN REPEAT AND PROTEIN KINASE DOMAIN-CONTAINING PROTEIN"/>
    <property type="match status" value="1"/>
</dbReference>
<keyword evidence="2 3" id="KW-0040">ANK repeat</keyword>
<reference evidence="4 5" key="1">
    <citation type="submission" date="2018-10" db="EMBL/GenBank/DDBJ databases">
        <title>Pan-genome distribution and transcriptional activeness of fungal secondary metabolism genes in Aspergillus section Fumigati.</title>
        <authorList>
            <person name="Takahashi H."/>
            <person name="Umemura M."/>
            <person name="Ninomiya A."/>
            <person name="Kusuya Y."/>
            <person name="Urayama S."/>
            <person name="Shimizu M."/>
            <person name="Watanabe A."/>
            <person name="Kamei K."/>
            <person name="Yaguchi T."/>
            <person name="Hagiwara D."/>
        </authorList>
    </citation>
    <scope>NUCLEOTIDE SEQUENCE [LARGE SCALE GENOMIC DNA]</scope>
    <source>
        <strain evidence="4 5">IFM 55266</strain>
    </source>
</reference>
<feature type="repeat" description="ANK" evidence="3">
    <location>
        <begin position="299"/>
        <end position="331"/>
    </location>
</feature>
<dbReference type="PROSITE" id="PS50088">
    <property type="entry name" value="ANK_REPEAT"/>
    <property type="match status" value="9"/>
</dbReference>
<dbReference type="InterPro" id="IPR002110">
    <property type="entry name" value="Ankyrin_rpt"/>
</dbReference>
<keyword evidence="1" id="KW-0677">Repeat</keyword>
<evidence type="ECO:0000313" key="5">
    <source>
        <dbReference type="Proteomes" id="UP001043456"/>
    </source>
</evidence>
<evidence type="ECO:0000256" key="3">
    <source>
        <dbReference type="PROSITE-ProRule" id="PRU00023"/>
    </source>
</evidence>
<proteinExistence type="predicted"/>
<dbReference type="PANTHER" id="PTHR24198:SF165">
    <property type="entry name" value="ANKYRIN REPEAT-CONTAINING PROTEIN-RELATED"/>
    <property type="match status" value="1"/>
</dbReference>
<organism evidence="4 5">
    <name type="scientific">Aspergillus pseudoviridinutans</name>
    <dbReference type="NCBI Taxonomy" id="1517512"/>
    <lineage>
        <taxon>Eukaryota</taxon>
        <taxon>Fungi</taxon>
        <taxon>Dikarya</taxon>
        <taxon>Ascomycota</taxon>
        <taxon>Pezizomycotina</taxon>
        <taxon>Eurotiomycetes</taxon>
        <taxon>Eurotiomycetidae</taxon>
        <taxon>Eurotiales</taxon>
        <taxon>Aspergillaceae</taxon>
        <taxon>Aspergillus</taxon>
        <taxon>Aspergillus subgen. Fumigati</taxon>
    </lineage>
</organism>
<feature type="repeat" description="ANK" evidence="3">
    <location>
        <begin position="587"/>
        <end position="619"/>
    </location>
</feature>
<dbReference type="EMBL" id="BHVY01000008">
    <property type="protein sequence ID" value="GIJ91841.1"/>
    <property type="molecule type" value="Genomic_DNA"/>
</dbReference>
<protein>
    <recommendedName>
        <fullName evidence="6">Ankyrin repeat-containing domain protein</fullName>
    </recommendedName>
</protein>
<evidence type="ECO:0000256" key="1">
    <source>
        <dbReference type="ARBA" id="ARBA00022737"/>
    </source>
</evidence>
<dbReference type="PROSITE" id="PS50297">
    <property type="entry name" value="ANK_REP_REGION"/>
    <property type="match status" value="7"/>
</dbReference>
<feature type="repeat" description="ANK" evidence="3">
    <location>
        <begin position="50"/>
        <end position="82"/>
    </location>
</feature>
<feature type="repeat" description="ANK" evidence="3">
    <location>
        <begin position="407"/>
        <end position="439"/>
    </location>
</feature>
<dbReference type="RefSeq" id="XP_043162587.1">
    <property type="nucleotide sequence ID" value="XM_043306652.1"/>
</dbReference>
<accession>A0A9P3EXE1</accession>
<gene>
    <name evidence="4" type="ORF">Asppvi_010816</name>
</gene>
<sequence>MPFLGLPNELLEIIAANLQFECDVNALAKTNRSLYNLLNPYLYRFNVQQRGSSAVSWAAERGRPETLQKLIQEGANLNIRVERHAVAQPLLTAAMEGHIGVVKVLLDHGIPPDQIHDPADNEDETGYDQTRLTAMGWAAARGHKDVFELLLARGASPTWKEPYKKESILMLAVEGGNPDIVGRLIEVGCEVDARDSDGVTALARAARYGDVEVAQALINHGADPESRDQRGETPIFCAAERGHQRMVEFLLGKGVDPNARNNGRQSPLSTAAAQDRRPCVALLLEHIDIENEIAAGGLEAYTVLTSAAAFGHESVVEQLLKKGVDPNSRGATWSEWFVGGRTALSWAAEKGYYEIVHMLLIHAAVDLCPEDDDDLPPHILAAGNNHKEIVALLLDRGVNVNMTHTSSGHTALSKAADEYADSVVQLLLERGADPNHQISDGRTPLFLAVMGGNVSSVKMLLDAGADPDSEINWTRYGEDESWTPLQFAAISSRNEAGAIVKLLFDYSAKCRDIDNISNHEVLFTAAKNARAGVVRAFLEQGFCSGTRGDAHNRHRLLLCALESTGSRDIICLLLEEYGFDVHFQDNEGRTALCWAAMVGSQFEVRLLLTKGADPLHEDKEGHRALFYAIRSANKPATQLLVEYVDARDLKKDYLDDPQVTTMLQEHPDIQKVLQSHYWRKVYPVP</sequence>
<name>A0A9P3EXE1_9EURO</name>
<dbReference type="InterPro" id="IPR036770">
    <property type="entry name" value="Ankyrin_rpt-contain_sf"/>
</dbReference>
<dbReference type="SMART" id="SM00248">
    <property type="entry name" value="ANK"/>
    <property type="match status" value="16"/>
</dbReference>
<evidence type="ECO:0000313" key="4">
    <source>
        <dbReference type="EMBL" id="GIJ91841.1"/>
    </source>
</evidence>
<dbReference type="AlphaFoldDB" id="A0A9P3EXE1"/>
<evidence type="ECO:0008006" key="6">
    <source>
        <dbReference type="Google" id="ProtNLM"/>
    </source>
</evidence>
<dbReference type="PRINTS" id="PR01415">
    <property type="entry name" value="ANKYRIN"/>
</dbReference>